<accession>A0A7J9UTJ2</accession>
<comment type="subcellular location">
    <subcellularLocation>
        <location evidence="1">Membrane</location>
        <topology evidence="1">Multi-pass membrane protein</topology>
    </subcellularLocation>
</comment>
<evidence type="ECO:0008006" key="8">
    <source>
        <dbReference type="Google" id="ProtNLM"/>
    </source>
</evidence>
<keyword evidence="4 5" id="KW-0472">Membrane</keyword>
<dbReference type="RefSeq" id="WP_152230564.1">
    <property type="nucleotide sequence ID" value="NZ_BAAAOT010000002.1"/>
</dbReference>
<evidence type="ECO:0000313" key="6">
    <source>
        <dbReference type="EMBL" id="MPV87939.1"/>
    </source>
</evidence>
<comment type="caution">
    <text evidence="6">The sequence shown here is derived from an EMBL/GenBank/DDBJ whole genome shotgun (WGS) entry which is preliminary data.</text>
</comment>
<keyword evidence="2 5" id="KW-0812">Transmembrane</keyword>
<feature type="transmembrane region" description="Helical" evidence="5">
    <location>
        <begin position="71"/>
        <end position="91"/>
    </location>
</feature>
<dbReference type="AlphaFoldDB" id="A0A7J9UTJ2"/>
<evidence type="ECO:0000256" key="2">
    <source>
        <dbReference type="ARBA" id="ARBA00022692"/>
    </source>
</evidence>
<protein>
    <recommendedName>
        <fullName evidence="8">Isoprenylcysteine carboxyl methyltransferase family protein</fullName>
    </recommendedName>
</protein>
<reference evidence="6 7" key="1">
    <citation type="submission" date="2019-10" db="EMBL/GenBank/DDBJ databases">
        <title>Georgenia wutianyii sp. nov. and Georgenia yuyongxinii sp. nov. isolated from plateau pika (Ochotona curzoniae) in the Qinghai-Tibet plateau of China.</title>
        <authorList>
            <person name="Tian Z."/>
        </authorList>
    </citation>
    <scope>NUCLEOTIDE SEQUENCE [LARGE SCALE GENOMIC DNA]</scope>
    <source>
        <strain evidence="6 7">JCM 15130</strain>
    </source>
</reference>
<evidence type="ECO:0000256" key="5">
    <source>
        <dbReference type="SAM" id="Phobius"/>
    </source>
</evidence>
<dbReference type="EMBL" id="WHPD01001012">
    <property type="protein sequence ID" value="MPV87939.1"/>
    <property type="molecule type" value="Genomic_DNA"/>
</dbReference>
<evidence type="ECO:0000256" key="3">
    <source>
        <dbReference type="ARBA" id="ARBA00022989"/>
    </source>
</evidence>
<feature type="transmembrane region" description="Helical" evidence="5">
    <location>
        <begin position="44"/>
        <end position="64"/>
    </location>
</feature>
<dbReference type="InterPro" id="IPR007269">
    <property type="entry name" value="ICMT_MeTrfase"/>
</dbReference>
<proteinExistence type="predicted"/>
<dbReference type="Gene3D" id="1.20.120.1630">
    <property type="match status" value="1"/>
</dbReference>
<sequence length="187" mass="19950">MTSAAWFTALVLLVGLERLAELVVATRNARWSFARGGVETGRGHYPVMVALHTALLVGAVAEVWWRHPGFVPALGWSMLALTLAAQGLRWWCIATLGPRWNTRIIVVPGLPLVGRGPYRWFRHPNYVAVVVEGFALPLVHSAWVTAAVFTAANAVLLTVRVRAENRALGAAAPAAAPGGPAPARGPA</sequence>
<evidence type="ECO:0000256" key="4">
    <source>
        <dbReference type="ARBA" id="ARBA00023136"/>
    </source>
</evidence>
<organism evidence="6 7">
    <name type="scientific">Georgenia ruanii</name>
    <dbReference type="NCBI Taxonomy" id="348442"/>
    <lineage>
        <taxon>Bacteria</taxon>
        <taxon>Bacillati</taxon>
        <taxon>Actinomycetota</taxon>
        <taxon>Actinomycetes</taxon>
        <taxon>Micrococcales</taxon>
        <taxon>Bogoriellaceae</taxon>
        <taxon>Georgenia</taxon>
    </lineage>
</organism>
<dbReference type="GO" id="GO:0004671">
    <property type="term" value="F:protein C-terminal S-isoprenylcysteine carboxyl O-methyltransferase activity"/>
    <property type="evidence" value="ECO:0007669"/>
    <property type="project" value="InterPro"/>
</dbReference>
<keyword evidence="3 5" id="KW-1133">Transmembrane helix</keyword>
<keyword evidence="7" id="KW-1185">Reference proteome</keyword>
<dbReference type="Pfam" id="PF04140">
    <property type="entry name" value="ICMT"/>
    <property type="match status" value="1"/>
</dbReference>
<gene>
    <name evidence="6" type="ORF">GB882_04615</name>
</gene>
<dbReference type="GO" id="GO:0016020">
    <property type="term" value="C:membrane"/>
    <property type="evidence" value="ECO:0007669"/>
    <property type="project" value="UniProtKB-SubCell"/>
</dbReference>
<evidence type="ECO:0000313" key="7">
    <source>
        <dbReference type="Proteomes" id="UP000429644"/>
    </source>
</evidence>
<evidence type="ECO:0000256" key="1">
    <source>
        <dbReference type="ARBA" id="ARBA00004141"/>
    </source>
</evidence>
<feature type="transmembrane region" description="Helical" evidence="5">
    <location>
        <begin position="134"/>
        <end position="159"/>
    </location>
</feature>
<dbReference type="Proteomes" id="UP000429644">
    <property type="component" value="Unassembled WGS sequence"/>
</dbReference>
<dbReference type="OrthoDB" id="7203053at2"/>
<name>A0A7J9UTJ2_9MICO</name>